<name>A0A5C7B708_9FLAO</name>
<evidence type="ECO:0000313" key="5">
    <source>
        <dbReference type="Proteomes" id="UP000321938"/>
    </source>
</evidence>
<organism evidence="4 5">
    <name type="scientific">Psychroserpens burtonensis</name>
    <dbReference type="NCBI Taxonomy" id="49278"/>
    <lineage>
        <taxon>Bacteria</taxon>
        <taxon>Pseudomonadati</taxon>
        <taxon>Bacteroidota</taxon>
        <taxon>Flavobacteriia</taxon>
        <taxon>Flavobacteriales</taxon>
        <taxon>Flavobacteriaceae</taxon>
        <taxon>Psychroserpens</taxon>
    </lineage>
</organism>
<dbReference type="EMBL" id="VOSB01000013">
    <property type="protein sequence ID" value="TXE17295.1"/>
    <property type="molecule type" value="Genomic_DNA"/>
</dbReference>
<evidence type="ECO:0000256" key="1">
    <source>
        <dbReference type="ARBA" id="ARBA00022729"/>
    </source>
</evidence>
<reference evidence="4 5" key="1">
    <citation type="submission" date="2019-08" db="EMBL/GenBank/DDBJ databases">
        <title>Genome of Psychroserpens burtonensis ACAM 167.</title>
        <authorList>
            <person name="Bowman J.P."/>
        </authorList>
    </citation>
    <scope>NUCLEOTIDE SEQUENCE [LARGE SCALE GENOMIC DNA]</scope>
    <source>
        <strain evidence="4 5">ACAM 167</strain>
    </source>
</reference>
<proteinExistence type="predicted"/>
<gene>
    <name evidence="4" type="ORF">ES692_09935</name>
</gene>
<dbReference type="InterPro" id="IPR028994">
    <property type="entry name" value="Integrin_alpha_N"/>
</dbReference>
<evidence type="ECO:0000256" key="2">
    <source>
        <dbReference type="SAM" id="SignalP"/>
    </source>
</evidence>
<dbReference type="Proteomes" id="UP000321938">
    <property type="component" value="Unassembled WGS sequence"/>
</dbReference>
<protein>
    <submittedName>
        <fullName evidence="4">T9SS type A sorting domain-containing protein</fullName>
    </submittedName>
</protein>
<dbReference type="SUPFAM" id="SSF69318">
    <property type="entry name" value="Integrin alpha N-terminal domain"/>
    <property type="match status" value="2"/>
</dbReference>
<dbReference type="STRING" id="1123037.GCA_000425305_01242"/>
<evidence type="ECO:0000259" key="3">
    <source>
        <dbReference type="Pfam" id="PF18962"/>
    </source>
</evidence>
<dbReference type="Gene3D" id="2.130.10.130">
    <property type="entry name" value="Integrin alpha, N-terminal"/>
    <property type="match status" value="2"/>
</dbReference>
<dbReference type="NCBIfam" id="TIGR04183">
    <property type="entry name" value="Por_Secre_tail"/>
    <property type="match status" value="1"/>
</dbReference>
<feature type="domain" description="Secretion system C-terminal sorting" evidence="3">
    <location>
        <begin position="575"/>
        <end position="644"/>
    </location>
</feature>
<dbReference type="InterPro" id="IPR026444">
    <property type="entry name" value="Secre_tail"/>
</dbReference>
<sequence>MKLKLLSLFTIISACALINAQTTFEPKVTIDSDTGDNPYTMATGLIDNDAFLDIIVGTDVDNTLIWYKNNGDETFTKQTNTPNTMVGVGGLKLVDLNNDTFVDILITAYSSDFVAWYANDGLGNFGTEQIIATVLGASGLFVGDIDGDTTPDVAVTSYDNNEVVWFANNGSGVFGTANLIDNTLSSPGAVNMKDIDGDGDLDALVATAVYDGNDVVKIFTNNFVPSGTVSFADDMPTVATGKTGIFNATFEDLDGDAELDILVTEISCGGCVVGNLYWYEDNGSGFTETTFTTSIINPSVAQHQDLDNDGLKDIILSSGSSGAGNDIVWFKNNGGTYGSEQIIDATSSQAFVYNVADYDVDGDLDIVSCAYNQDQLNYFENLRVSKTNALILTGVFDGSLAGGTPKGVEIFVTENIPDLSVFGLGSANNGGGSDGQEFTFPAVAATTGEYIYISSEDPQFAAFFGQPADYTSTAMGINGDDAVELFENGVVIDTYGDINTNGDGEVWDYTDGWAYRVDVTGPDGATFVPGNWTYSGINELEGGTDNASASTPFPIGTYAATLSITNVNSTASFSMYPNPNNSGIININTYYTGDMKLEIFDALGKSILSEKLTNNTVDISALSPGLYHVSLTQNNVITNKKLIVY</sequence>
<evidence type="ECO:0000313" key="4">
    <source>
        <dbReference type="EMBL" id="TXE17295.1"/>
    </source>
</evidence>
<comment type="caution">
    <text evidence="4">The sequence shown here is derived from an EMBL/GenBank/DDBJ whole genome shotgun (WGS) entry which is preliminary data.</text>
</comment>
<dbReference type="InterPro" id="IPR013517">
    <property type="entry name" value="FG-GAP"/>
</dbReference>
<dbReference type="AlphaFoldDB" id="A0A5C7B708"/>
<keyword evidence="5" id="KW-1185">Reference proteome</keyword>
<feature type="signal peptide" evidence="2">
    <location>
        <begin position="1"/>
        <end position="20"/>
    </location>
</feature>
<dbReference type="RefSeq" id="WP_147231675.1">
    <property type="nucleotide sequence ID" value="NZ_VOSB01000013.1"/>
</dbReference>
<accession>A0A5C7B708</accession>
<dbReference type="Pfam" id="PF18962">
    <property type="entry name" value="Por_Secre_tail"/>
    <property type="match status" value="1"/>
</dbReference>
<dbReference type="PANTHER" id="PTHR44103">
    <property type="entry name" value="PROPROTEIN CONVERTASE P"/>
    <property type="match status" value="1"/>
</dbReference>
<dbReference type="Pfam" id="PF13517">
    <property type="entry name" value="FG-GAP_3"/>
    <property type="match status" value="3"/>
</dbReference>
<dbReference type="OrthoDB" id="9816120at2"/>
<dbReference type="PROSITE" id="PS51257">
    <property type="entry name" value="PROKAR_LIPOPROTEIN"/>
    <property type="match status" value="1"/>
</dbReference>
<dbReference type="PANTHER" id="PTHR44103:SF1">
    <property type="entry name" value="PROPROTEIN CONVERTASE P"/>
    <property type="match status" value="1"/>
</dbReference>
<keyword evidence="1 2" id="KW-0732">Signal</keyword>
<feature type="chain" id="PRO_5023059493" evidence="2">
    <location>
        <begin position="21"/>
        <end position="645"/>
    </location>
</feature>